<feature type="transmembrane region" description="Helical" evidence="8">
    <location>
        <begin position="251"/>
        <end position="269"/>
    </location>
</feature>
<evidence type="ECO:0000256" key="1">
    <source>
        <dbReference type="ARBA" id="ARBA00004651"/>
    </source>
</evidence>
<keyword evidence="7 8" id="KW-0472">Membrane</keyword>
<dbReference type="PANTHER" id="PTHR11040">
    <property type="entry name" value="ZINC/IRON TRANSPORTER"/>
    <property type="match status" value="1"/>
</dbReference>
<evidence type="ECO:0000256" key="6">
    <source>
        <dbReference type="ARBA" id="ARBA00022989"/>
    </source>
</evidence>
<keyword evidence="3" id="KW-1003">Cell membrane</keyword>
<dbReference type="GO" id="GO:0005385">
    <property type="term" value="F:zinc ion transmembrane transporter activity"/>
    <property type="evidence" value="ECO:0007669"/>
    <property type="project" value="TreeGrafter"/>
</dbReference>
<name>A0A9D1HB82_9FLAO</name>
<feature type="transmembrane region" description="Helical" evidence="8">
    <location>
        <begin position="195"/>
        <end position="216"/>
    </location>
</feature>
<reference evidence="9" key="2">
    <citation type="journal article" date="2021" name="PeerJ">
        <title>Extensive microbial diversity within the chicken gut microbiome revealed by metagenomics and culture.</title>
        <authorList>
            <person name="Gilroy R."/>
            <person name="Ravi A."/>
            <person name="Getino M."/>
            <person name="Pursley I."/>
            <person name="Horton D.L."/>
            <person name="Alikhan N.F."/>
            <person name="Baker D."/>
            <person name="Gharbi K."/>
            <person name="Hall N."/>
            <person name="Watson M."/>
            <person name="Adriaenssens E.M."/>
            <person name="Foster-Nyarko E."/>
            <person name="Jarju S."/>
            <person name="Secka A."/>
            <person name="Antonio M."/>
            <person name="Oren A."/>
            <person name="Chaudhuri R.R."/>
            <person name="La Ragione R."/>
            <person name="Hildebrand F."/>
            <person name="Pallen M.J."/>
        </authorList>
    </citation>
    <scope>NUCLEOTIDE SEQUENCE</scope>
    <source>
        <strain evidence="9">1383</strain>
    </source>
</reference>
<protein>
    <submittedName>
        <fullName evidence="9">ZIP family metal transporter</fullName>
    </submittedName>
</protein>
<dbReference type="PANTHER" id="PTHR11040:SF211">
    <property type="entry name" value="ZINC TRANSPORTER ZIP11"/>
    <property type="match status" value="1"/>
</dbReference>
<feature type="transmembrane region" description="Helical" evidence="8">
    <location>
        <begin position="20"/>
        <end position="39"/>
    </location>
</feature>
<dbReference type="GO" id="GO:0005886">
    <property type="term" value="C:plasma membrane"/>
    <property type="evidence" value="ECO:0007669"/>
    <property type="project" value="UniProtKB-SubCell"/>
</dbReference>
<sequence>MYQTLTEFLSQFSAPVQALFATLFTWGMTALGATLVFFFREVKRRTMDLMLGFAGGVMLAAAFFSLLSPAVEMSRLFSAYAWLPPAVGFLGGALFLYALDRLTPHLHPNMTDSSPDGAPSSLHRTTLLILAITLHNIPEGLAVGVAFGAVGAGIEGATIPAAIALAIGMGIQNFPEGTAVSLPLRALGMRRRRSFFFGQLSAVVEPISAVIGAAAVMVFQPALPYILAFAAGAMIYVVVEEVIPETQRDKYADTAVMSLMVGFVVMMILDVAG</sequence>
<keyword evidence="6 8" id="KW-1133">Transmembrane helix</keyword>
<evidence type="ECO:0000256" key="8">
    <source>
        <dbReference type="SAM" id="Phobius"/>
    </source>
</evidence>
<keyword evidence="4 8" id="KW-0812">Transmembrane</keyword>
<evidence type="ECO:0000313" key="9">
    <source>
        <dbReference type="EMBL" id="HIT98409.1"/>
    </source>
</evidence>
<comment type="similarity">
    <text evidence="2">Belongs to the ZIP transporter (TC 2.A.5) family.</text>
</comment>
<evidence type="ECO:0000256" key="4">
    <source>
        <dbReference type="ARBA" id="ARBA00022692"/>
    </source>
</evidence>
<evidence type="ECO:0000313" key="10">
    <source>
        <dbReference type="Proteomes" id="UP000824161"/>
    </source>
</evidence>
<keyword evidence="5" id="KW-0862">Zinc</keyword>
<reference evidence="9" key="1">
    <citation type="submission" date="2020-10" db="EMBL/GenBank/DDBJ databases">
        <authorList>
            <person name="Gilroy R."/>
        </authorList>
    </citation>
    <scope>NUCLEOTIDE SEQUENCE</scope>
    <source>
        <strain evidence="9">1383</strain>
    </source>
</reference>
<dbReference type="AlphaFoldDB" id="A0A9D1HB82"/>
<evidence type="ECO:0000256" key="5">
    <source>
        <dbReference type="ARBA" id="ARBA00022833"/>
    </source>
</evidence>
<comment type="subcellular location">
    <subcellularLocation>
        <location evidence="1">Cell membrane</location>
        <topology evidence="1">Multi-pass membrane protein</topology>
    </subcellularLocation>
</comment>
<evidence type="ECO:0000256" key="7">
    <source>
        <dbReference type="ARBA" id="ARBA00023136"/>
    </source>
</evidence>
<evidence type="ECO:0000256" key="3">
    <source>
        <dbReference type="ARBA" id="ARBA00022475"/>
    </source>
</evidence>
<gene>
    <name evidence="9" type="ORF">IAC44_06185</name>
</gene>
<dbReference type="Proteomes" id="UP000824161">
    <property type="component" value="Unassembled WGS sequence"/>
</dbReference>
<feature type="transmembrane region" description="Helical" evidence="8">
    <location>
        <begin position="51"/>
        <end position="71"/>
    </location>
</feature>
<feature type="transmembrane region" description="Helical" evidence="8">
    <location>
        <begin position="77"/>
        <end position="99"/>
    </location>
</feature>
<dbReference type="Pfam" id="PF02535">
    <property type="entry name" value="Zip"/>
    <property type="match status" value="2"/>
</dbReference>
<accession>A0A9D1HB82</accession>
<proteinExistence type="inferred from homology"/>
<organism evidence="9 10">
    <name type="scientific">Candidatus Merdimorpha stercoravium</name>
    <dbReference type="NCBI Taxonomy" id="2840863"/>
    <lineage>
        <taxon>Bacteria</taxon>
        <taxon>Pseudomonadati</taxon>
        <taxon>Bacteroidota</taxon>
        <taxon>Flavobacteriia</taxon>
        <taxon>Flavobacteriales</taxon>
        <taxon>Candidatus Merdimorpha</taxon>
    </lineage>
</organism>
<dbReference type="EMBL" id="DVLY01000151">
    <property type="protein sequence ID" value="HIT98409.1"/>
    <property type="molecule type" value="Genomic_DNA"/>
</dbReference>
<comment type="caution">
    <text evidence="9">The sequence shown here is derived from an EMBL/GenBank/DDBJ whole genome shotgun (WGS) entry which is preliminary data.</text>
</comment>
<evidence type="ECO:0000256" key="2">
    <source>
        <dbReference type="ARBA" id="ARBA00006939"/>
    </source>
</evidence>
<dbReference type="InterPro" id="IPR003689">
    <property type="entry name" value="ZIP"/>
</dbReference>
<feature type="transmembrane region" description="Helical" evidence="8">
    <location>
        <begin position="222"/>
        <end position="239"/>
    </location>
</feature>